<dbReference type="GO" id="GO:0007010">
    <property type="term" value="P:cytoskeleton organization"/>
    <property type="evidence" value="ECO:0007669"/>
    <property type="project" value="TreeGrafter"/>
</dbReference>
<feature type="compositionally biased region" description="Basic and acidic residues" evidence="4">
    <location>
        <begin position="567"/>
        <end position="577"/>
    </location>
</feature>
<feature type="compositionally biased region" description="Basic residues" evidence="4">
    <location>
        <begin position="547"/>
        <end position="559"/>
    </location>
</feature>
<name>A0A9W8LUX9_9FUNG</name>
<keyword evidence="7" id="KW-1185">Reference proteome</keyword>
<dbReference type="Gene3D" id="2.130.10.10">
    <property type="entry name" value="YVTN repeat-like/Quinoprotein amine dehydrogenase"/>
    <property type="match status" value="1"/>
</dbReference>
<feature type="region of interest" description="Disordered" evidence="4">
    <location>
        <begin position="29"/>
        <end position="57"/>
    </location>
</feature>
<dbReference type="GO" id="GO:0008360">
    <property type="term" value="P:regulation of cell shape"/>
    <property type="evidence" value="ECO:0007669"/>
    <property type="project" value="TreeGrafter"/>
</dbReference>
<keyword evidence="1 2" id="KW-0103">Bromodomain</keyword>
<dbReference type="InterPro" id="IPR001680">
    <property type="entry name" value="WD40_rpt"/>
</dbReference>
<feature type="compositionally biased region" description="Acidic residues" evidence="4">
    <location>
        <begin position="474"/>
        <end position="485"/>
    </location>
</feature>
<dbReference type="Proteomes" id="UP001140094">
    <property type="component" value="Unassembled WGS sequence"/>
</dbReference>
<sequence length="1182" mass="130285">STLPNQEHPSLPIAPVAAAVVASTDNHQASAALASHAPAATPQQSAHQLDPAGGDMHAEDDVMMETTEGEISVTADTTAAQAPDAAGAIAAASQNASQAVNGQGDVELVADSSEPQASPTAAPKRVETNQVAWMCDSSRIMISNNIGTVAVFDPYTGRECWRRRAHSLVEVYVLIPHPTDPRLAVSGGYDGRALIWDVSTGNILREFRVGEPLFDGSFSEDGSMFALTSESGAATLFGLGPSWAYADAEQMHEQMFDSDYTATIMDENRFVADQQTQIPAYLVPHGALMDFDGHVYSKQKGPRFGMDIEMGVDPVRFAREDAARLAALEVELDHAYLDRRAAQDPIAETRVSRARRRRARNPRAEPSDEIPEIEMPPLIIPLDDDSDDEEYNAGQDEEEDEDEPVAAEDEDDETPVSPHITRSAEDQAISTLDDDRDRRSALEILRSRHRTTATHNLRSAPWRSPRRSINVNIDTDDDVDIDSMDVDSAQSPAGSYSGRAPANGSARRSLRSRRQRRPEPGARIESEALTSDDDFQPQSSTGERRVRPTPRRGSRRGRRYAGASQSLDEHNGNEVHRQTRRRRIASDDESEDESVTSGMAQVDIGANDETHADVDIDGVSASDTDMAELLADSRHHTRRSGRANGSGGALRGRVIEFTSESESNSDDGFADSASAGDRTVSTRRARGSNGHMQVPRSNGMSSSDEQPSPPTGRAHRRQGKGISSAAAINTAAREPVASTSAAAGAVSSLYMPTDWILATRPSTVPYRPQIGDIIVYFKEGHIDFWNSPSRCMKLSEKLLPYVAVPNLPVAVYGKVVGLQYSVGPPTFCTVKVQMLQHQTVDELDLEDPNKHELTRRFIQVQYHDCDGVPDFMVLYSRYRASLRQSLQAGDTVSVLFDEDQAHKGIIAGFREIKATSRQTSVTRLIARNPWKSIVVEWTGEEGNDPDARTEQVSPWELVHDEDATSVEIPDDSKRRLLEIVDELRDTPEFVWFVHNVDYVNEYPNYLLNIAYPMCLDTVYERLENDFYRQISAVSFDMALIQENADIFNDPGTLVPIAAQQLMSSYHEKMGSEHDAEALDQSSPSTSRRTRRTSTSRRNSSMSVKAEPVRSSRKRKSRMSGRQNRRSSRRRLQFDDGSDDSDARSSTNSVDALSDTQYSVDGSEDEFTGAGNSEEEDDDDLYA</sequence>
<feature type="region of interest" description="Disordered" evidence="4">
    <location>
        <begin position="658"/>
        <end position="721"/>
    </location>
</feature>
<feature type="compositionally biased region" description="Basic residues" evidence="4">
    <location>
        <begin position="352"/>
        <end position="361"/>
    </location>
</feature>
<dbReference type="InterPro" id="IPR015943">
    <property type="entry name" value="WD40/YVTN_repeat-like_dom_sf"/>
</dbReference>
<dbReference type="InterPro" id="IPR001487">
    <property type="entry name" value="Bromodomain"/>
</dbReference>
<evidence type="ECO:0000259" key="5">
    <source>
        <dbReference type="PROSITE" id="PS50014"/>
    </source>
</evidence>
<dbReference type="InterPro" id="IPR052060">
    <property type="entry name" value="Bromo_WD_repeat"/>
</dbReference>
<feature type="compositionally biased region" description="Polar residues" evidence="4">
    <location>
        <begin position="1146"/>
        <end position="1159"/>
    </location>
</feature>
<dbReference type="PROSITE" id="PS50014">
    <property type="entry name" value="BROMODOMAIN_2"/>
    <property type="match status" value="1"/>
</dbReference>
<feature type="region of interest" description="Disordered" evidence="4">
    <location>
        <begin position="1068"/>
        <end position="1182"/>
    </location>
</feature>
<feature type="compositionally biased region" description="Basic and acidic residues" evidence="4">
    <location>
        <begin position="517"/>
        <end position="526"/>
    </location>
</feature>
<feature type="region of interest" description="Disordered" evidence="4">
    <location>
        <begin position="348"/>
        <end position="435"/>
    </location>
</feature>
<dbReference type="InterPro" id="IPR011047">
    <property type="entry name" value="Quinoprotein_ADH-like_sf"/>
</dbReference>
<keyword evidence="3" id="KW-0853">WD repeat</keyword>
<dbReference type="GO" id="GO:0006325">
    <property type="term" value="P:chromatin organization"/>
    <property type="evidence" value="ECO:0007669"/>
    <property type="project" value="UniProtKB-ARBA"/>
</dbReference>
<organism evidence="6 7">
    <name type="scientific">Coemansia guatemalensis</name>
    <dbReference type="NCBI Taxonomy" id="2761395"/>
    <lineage>
        <taxon>Eukaryota</taxon>
        <taxon>Fungi</taxon>
        <taxon>Fungi incertae sedis</taxon>
        <taxon>Zoopagomycota</taxon>
        <taxon>Kickxellomycotina</taxon>
        <taxon>Kickxellomycetes</taxon>
        <taxon>Kickxellales</taxon>
        <taxon>Kickxellaceae</taxon>
        <taxon>Coemansia</taxon>
    </lineage>
</organism>
<dbReference type="SUPFAM" id="SSF50998">
    <property type="entry name" value="Quinoprotein alcohol dehydrogenase-like"/>
    <property type="match status" value="1"/>
</dbReference>
<dbReference type="SUPFAM" id="SSF47370">
    <property type="entry name" value="Bromodomain"/>
    <property type="match status" value="1"/>
</dbReference>
<accession>A0A9W8LUX9</accession>
<evidence type="ECO:0000313" key="7">
    <source>
        <dbReference type="Proteomes" id="UP001140094"/>
    </source>
</evidence>
<evidence type="ECO:0000256" key="1">
    <source>
        <dbReference type="ARBA" id="ARBA00023117"/>
    </source>
</evidence>
<feature type="non-terminal residue" evidence="6">
    <location>
        <position position="1"/>
    </location>
</feature>
<dbReference type="Gene3D" id="1.20.920.10">
    <property type="entry name" value="Bromodomain-like"/>
    <property type="match status" value="1"/>
</dbReference>
<evidence type="ECO:0000256" key="4">
    <source>
        <dbReference type="SAM" id="MobiDB-lite"/>
    </source>
</evidence>
<feature type="region of interest" description="Disordered" evidence="4">
    <location>
        <begin position="632"/>
        <end position="651"/>
    </location>
</feature>
<dbReference type="GO" id="GO:0005634">
    <property type="term" value="C:nucleus"/>
    <property type="evidence" value="ECO:0007669"/>
    <property type="project" value="TreeGrafter"/>
</dbReference>
<dbReference type="Pfam" id="PF25313">
    <property type="entry name" value="BRWD_AD"/>
    <property type="match status" value="1"/>
</dbReference>
<feature type="compositionally biased region" description="Acidic residues" evidence="4">
    <location>
        <begin position="1161"/>
        <end position="1182"/>
    </location>
</feature>
<feature type="region of interest" description="Disordered" evidence="4">
    <location>
        <begin position="468"/>
        <end position="613"/>
    </location>
</feature>
<gene>
    <name evidence="6" type="ORF">H4R20_002520</name>
</gene>
<evidence type="ECO:0000313" key="6">
    <source>
        <dbReference type="EMBL" id="KAJ2804409.1"/>
    </source>
</evidence>
<dbReference type="PANTHER" id="PTHR16266">
    <property type="entry name" value="WD REPEAT DOMAIN 9"/>
    <property type="match status" value="1"/>
</dbReference>
<proteinExistence type="predicted"/>
<dbReference type="PROSITE" id="PS50082">
    <property type="entry name" value="WD_REPEATS_2"/>
    <property type="match status" value="1"/>
</dbReference>
<evidence type="ECO:0000256" key="3">
    <source>
        <dbReference type="PROSITE-ProRule" id="PRU00221"/>
    </source>
</evidence>
<dbReference type="PROSITE" id="PS00633">
    <property type="entry name" value="BROMODOMAIN_1"/>
    <property type="match status" value="1"/>
</dbReference>
<dbReference type="EMBL" id="JANBUO010000405">
    <property type="protein sequence ID" value="KAJ2804409.1"/>
    <property type="molecule type" value="Genomic_DNA"/>
</dbReference>
<dbReference type="InterPro" id="IPR057451">
    <property type="entry name" value="BRWD/PHIP_AD"/>
</dbReference>
<comment type="caution">
    <text evidence="6">The sequence shown here is derived from an EMBL/GenBank/DDBJ whole genome shotgun (WGS) entry which is preliminary data.</text>
</comment>
<dbReference type="InterPro" id="IPR018359">
    <property type="entry name" value="Bromodomain_CS"/>
</dbReference>
<dbReference type="SMART" id="SM00297">
    <property type="entry name" value="BROMO"/>
    <property type="match status" value="1"/>
</dbReference>
<dbReference type="InterPro" id="IPR036427">
    <property type="entry name" value="Bromodomain-like_sf"/>
</dbReference>
<evidence type="ECO:0000256" key="2">
    <source>
        <dbReference type="PROSITE-ProRule" id="PRU00035"/>
    </source>
</evidence>
<feature type="repeat" description="WD" evidence="3">
    <location>
        <begin position="180"/>
        <end position="206"/>
    </location>
</feature>
<feature type="compositionally biased region" description="Acidic residues" evidence="4">
    <location>
        <begin position="382"/>
        <end position="414"/>
    </location>
</feature>
<dbReference type="Pfam" id="PF00439">
    <property type="entry name" value="Bromodomain"/>
    <property type="match status" value="1"/>
</dbReference>
<dbReference type="GO" id="GO:0006357">
    <property type="term" value="P:regulation of transcription by RNA polymerase II"/>
    <property type="evidence" value="ECO:0007669"/>
    <property type="project" value="TreeGrafter"/>
</dbReference>
<feature type="domain" description="Bromo" evidence="5">
    <location>
        <begin position="984"/>
        <end position="1055"/>
    </location>
</feature>
<dbReference type="AlphaFoldDB" id="A0A9W8LUX9"/>
<dbReference type="PANTHER" id="PTHR16266:SF17">
    <property type="entry name" value="BRWD3"/>
    <property type="match status" value="1"/>
</dbReference>
<dbReference type="OrthoDB" id="538223at2759"/>
<reference evidence="6" key="1">
    <citation type="submission" date="2022-07" db="EMBL/GenBank/DDBJ databases">
        <title>Phylogenomic reconstructions and comparative analyses of Kickxellomycotina fungi.</title>
        <authorList>
            <person name="Reynolds N.K."/>
            <person name="Stajich J.E."/>
            <person name="Barry K."/>
            <person name="Grigoriev I.V."/>
            <person name="Crous P."/>
            <person name="Smith M.E."/>
        </authorList>
    </citation>
    <scope>NUCLEOTIDE SEQUENCE</scope>
    <source>
        <strain evidence="6">NRRL 1565</strain>
    </source>
</reference>
<feature type="compositionally biased region" description="Polar residues" evidence="4">
    <location>
        <begin position="695"/>
        <end position="706"/>
    </location>
</feature>
<protein>
    <recommendedName>
        <fullName evidence="5">Bromo domain-containing protein</fullName>
    </recommendedName>
</protein>
<feature type="compositionally biased region" description="Basic residues" evidence="4">
    <location>
        <begin position="1110"/>
        <end position="1130"/>
    </location>
</feature>
<feature type="compositionally biased region" description="Low complexity" evidence="4">
    <location>
        <begin position="29"/>
        <end position="43"/>
    </location>
</feature>